<dbReference type="RefSeq" id="WP_425308568.1">
    <property type="nucleotide sequence ID" value="NZ_CP154795.1"/>
</dbReference>
<gene>
    <name evidence="1" type="ORF">AADG42_07335</name>
</gene>
<accession>A0ABZ3FPL4</accession>
<keyword evidence="2" id="KW-1185">Reference proteome</keyword>
<sequence length="139" mass="15719">MRSPGRAPGRTPGRLGCEVITLNFLFQTFEHMVNADPYRLAADTFLACFAHRPTTPRNTLETVLRNMCAEKGPTFLGLNTSEIMPVEICEARSILIWQRALAASTRVRGSDHTSEELILLDYRLMRMNPIELANHFKLS</sequence>
<dbReference type="Proteomes" id="UP001442841">
    <property type="component" value="Chromosome"/>
</dbReference>
<dbReference type="EMBL" id="CP154795">
    <property type="protein sequence ID" value="XAN07115.1"/>
    <property type="molecule type" value="Genomic_DNA"/>
</dbReference>
<organism evidence="1 2">
    <name type="scientific">Ammonicoccus fulvus</name>
    <dbReference type="NCBI Taxonomy" id="3138240"/>
    <lineage>
        <taxon>Bacteria</taxon>
        <taxon>Bacillati</taxon>
        <taxon>Actinomycetota</taxon>
        <taxon>Actinomycetes</taxon>
        <taxon>Propionibacteriales</taxon>
        <taxon>Propionibacteriaceae</taxon>
        <taxon>Ammonicoccus</taxon>
    </lineage>
</organism>
<reference evidence="1 2" key="1">
    <citation type="submission" date="2024-04" db="EMBL/GenBank/DDBJ databases">
        <title>Isolation of an actinomycete strain from pig manure.</title>
        <authorList>
            <person name="Gong T."/>
            <person name="Yu Z."/>
            <person name="An M."/>
            <person name="Wei C."/>
            <person name="Yang W."/>
            <person name="Liu L."/>
        </authorList>
    </citation>
    <scope>NUCLEOTIDE SEQUENCE [LARGE SCALE GENOMIC DNA]</scope>
    <source>
        <strain evidence="1 2">ZF39</strain>
    </source>
</reference>
<proteinExistence type="predicted"/>
<protein>
    <submittedName>
        <fullName evidence="1">Uncharacterized protein</fullName>
    </submittedName>
</protein>
<evidence type="ECO:0000313" key="1">
    <source>
        <dbReference type="EMBL" id="XAN07115.1"/>
    </source>
</evidence>
<evidence type="ECO:0000313" key="2">
    <source>
        <dbReference type="Proteomes" id="UP001442841"/>
    </source>
</evidence>
<name>A0ABZ3FPL4_9ACTN</name>